<keyword evidence="2" id="KW-1003">Cell membrane</keyword>
<evidence type="ECO:0000313" key="8">
    <source>
        <dbReference type="Proteomes" id="UP000245370"/>
    </source>
</evidence>
<dbReference type="PANTHER" id="PTHR30213">
    <property type="entry name" value="INNER MEMBRANE PROTEIN YHJD"/>
    <property type="match status" value="1"/>
</dbReference>
<dbReference type="NCBIfam" id="TIGR00765">
    <property type="entry name" value="yihY_not_rbn"/>
    <property type="match status" value="1"/>
</dbReference>
<accession>A0A2U2XEA3</accession>
<dbReference type="InterPro" id="IPR017039">
    <property type="entry name" value="Virul_fac_BrkB"/>
</dbReference>
<dbReference type="GO" id="GO:0005886">
    <property type="term" value="C:plasma membrane"/>
    <property type="evidence" value="ECO:0007669"/>
    <property type="project" value="UniProtKB-SubCell"/>
</dbReference>
<feature type="transmembrane region" description="Helical" evidence="6">
    <location>
        <begin position="139"/>
        <end position="163"/>
    </location>
</feature>
<reference evidence="7 8" key="1">
    <citation type="submission" date="2018-05" db="EMBL/GenBank/DDBJ databases">
        <title>Brumimicrobium oceani sp. nov., isolated from coastal sediment.</title>
        <authorList>
            <person name="Kou Y."/>
        </authorList>
    </citation>
    <scope>NUCLEOTIDE SEQUENCE [LARGE SCALE GENOMIC DNA]</scope>
    <source>
        <strain evidence="7 8">C305</strain>
    </source>
</reference>
<evidence type="ECO:0000256" key="4">
    <source>
        <dbReference type="ARBA" id="ARBA00022989"/>
    </source>
</evidence>
<evidence type="ECO:0000256" key="3">
    <source>
        <dbReference type="ARBA" id="ARBA00022692"/>
    </source>
</evidence>
<keyword evidence="4 6" id="KW-1133">Transmembrane helix</keyword>
<comment type="subcellular location">
    <subcellularLocation>
        <location evidence="1">Cell membrane</location>
        <topology evidence="1">Multi-pass membrane protein</topology>
    </subcellularLocation>
</comment>
<evidence type="ECO:0000256" key="6">
    <source>
        <dbReference type="SAM" id="Phobius"/>
    </source>
</evidence>
<dbReference type="EMBL" id="QFRJ01000003">
    <property type="protein sequence ID" value="PWH86103.1"/>
    <property type="molecule type" value="Genomic_DNA"/>
</dbReference>
<proteinExistence type="predicted"/>
<reference evidence="7 8" key="2">
    <citation type="submission" date="2018-05" db="EMBL/GenBank/DDBJ databases">
        <authorList>
            <person name="Lanie J.A."/>
            <person name="Ng W.-L."/>
            <person name="Kazmierczak K.M."/>
            <person name="Andrzejewski T.M."/>
            <person name="Davidsen T.M."/>
            <person name="Wayne K.J."/>
            <person name="Tettelin H."/>
            <person name="Glass J.I."/>
            <person name="Rusch D."/>
            <person name="Podicherti R."/>
            <person name="Tsui H.-C.T."/>
            <person name="Winkler M.E."/>
        </authorList>
    </citation>
    <scope>NUCLEOTIDE SEQUENCE [LARGE SCALE GENOMIC DNA]</scope>
    <source>
        <strain evidence="7 8">C305</strain>
    </source>
</reference>
<evidence type="ECO:0000313" key="7">
    <source>
        <dbReference type="EMBL" id="PWH86103.1"/>
    </source>
</evidence>
<evidence type="ECO:0000256" key="2">
    <source>
        <dbReference type="ARBA" id="ARBA00022475"/>
    </source>
</evidence>
<dbReference type="OrthoDB" id="9797028at2"/>
<comment type="caution">
    <text evidence="7">The sequence shown here is derived from an EMBL/GenBank/DDBJ whole genome shotgun (WGS) entry which is preliminary data.</text>
</comment>
<protein>
    <submittedName>
        <fullName evidence="7">Uncharacterized protein</fullName>
    </submittedName>
</protein>
<dbReference type="PIRSF" id="PIRSF035875">
    <property type="entry name" value="RNase_BN"/>
    <property type="match status" value="1"/>
</dbReference>
<organism evidence="7 8">
    <name type="scientific">Brumimicrobium oceani</name>
    <dbReference type="NCBI Taxonomy" id="2100725"/>
    <lineage>
        <taxon>Bacteria</taxon>
        <taxon>Pseudomonadati</taxon>
        <taxon>Bacteroidota</taxon>
        <taxon>Flavobacteriia</taxon>
        <taxon>Flavobacteriales</taxon>
        <taxon>Crocinitomicaceae</taxon>
        <taxon>Brumimicrobium</taxon>
    </lineage>
</organism>
<keyword evidence="3 6" id="KW-0812">Transmembrane</keyword>
<gene>
    <name evidence="7" type="ORF">DIT68_05990</name>
</gene>
<feature type="transmembrane region" description="Helical" evidence="6">
    <location>
        <begin position="31"/>
        <end position="58"/>
    </location>
</feature>
<keyword evidence="8" id="KW-1185">Reference proteome</keyword>
<feature type="transmembrane region" description="Helical" evidence="6">
    <location>
        <begin position="183"/>
        <end position="209"/>
    </location>
</feature>
<dbReference type="Pfam" id="PF03631">
    <property type="entry name" value="Virul_fac_BrkB"/>
    <property type="match status" value="1"/>
</dbReference>
<dbReference type="PANTHER" id="PTHR30213:SF1">
    <property type="entry name" value="INNER MEMBRANE PROTEIN YHJD"/>
    <property type="match status" value="1"/>
</dbReference>
<sequence length="328" mass="36154">MLKKITQVLKPLIEVVKTVIDGMGTHSLMTFAAAIAFYTIFSLPGLIVTIVVVAGVFLGQEAATGELTMQLSEFIGPEIANSISEIIVQVNISEEGTLQTIFGVGTLVFSATTIFMSLQEGLNKIWDVKAQPKRGIVKFLINRVLSLGMIVGMGFILIVSLISDTLLEIFFGKIQSIIGEEPSFLLNVTSSIVSFAIVFIIIGMIFKFLPDVVLRWRDVTMASLITAALFILGKYGIQYYLSTSNFAETYQAAGSIVILLIWVYYSTVVVLIGAEITRAIMIYKKNPIRPSEHAAKVTIQELDYETYKSRFYDNDEQAEVDKNNSGAK</sequence>
<dbReference type="RefSeq" id="WP_109358912.1">
    <property type="nucleotide sequence ID" value="NZ_QFRJ01000003.1"/>
</dbReference>
<feature type="transmembrane region" description="Helical" evidence="6">
    <location>
        <begin position="98"/>
        <end position="118"/>
    </location>
</feature>
<name>A0A2U2XEA3_9FLAO</name>
<evidence type="ECO:0000256" key="1">
    <source>
        <dbReference type="ARBA" id="ARBA00004651"/>
    </source>
</evidence>
<feature type="transmembrane region" description="Helical" evidence="6">
    <location>
        <begin position="221"/>
        <end position="241"/>
    </location>
</feature>
<dbReference type="AlphaFoldDB" id="A0A2U2XEA3"/>
<keyword evidence="5 6" id="KW-0472">Membrane</keyword>
<feature type="transmembrane region" description="Helical" evidence="6">
    <location>
        <begin position="253"/>
        <end position="274"/>
    </location>
</feature>
<evidence type="ECO:0000256" key="5">
    <source>
        <dbReference type="ARBA" id="ARBA00023136"/>
    </source>
</evidence>
<dbReference type="Proteomes" id="UP000245370">
    <property type="component" value="Unassembled WGS sequence"/>
</dbReference>